<dbReference type="AlphaFoldDB" id="A0A9X5E8B9"/>
<dbReference type="RefSeq" id="WP_052290086.1">
    <property type="nucleotide sequence ID" value="NZ_JTJC03000005.1"/>
</dbReference>
<dbReference type="InterPro" id="IPR016181">
    <property type="entry name" value="Acyl_CoA_acyltransferase"/>
</dbReference>
<sequence length="202" mass="23250">MQETSSVEISIRQARTSDRDRIIQLHSQSIQQLCTADYNPAQIQALLEDKKVYGTKSWGDVVLVAEYGEEIVGFSALMQGTISAMYVHPKWTRQGIGRRLLQAIEREAIFRRWQWLFVKASVTAVPFYRACGYQILHPTQMMVARREWVPCVDMQKQLVATISQQRLPSRQTAICWQIVQLCLVGLIVLVAIAKMMQWLLPR</sequence>
<comment type="caution">
    <text evidence="5">The sequence shown here is derived from an EMBL/GenBank/DDBJ whole genome shotgun (WGS) entry which is preliminary data.</text>
</comment>
<gene>
    <name evidence="5" type="ORF">QH73_0019210</name>
</gene>
<dbReference type="Gene3D" id="3.40.630.30">
    <property type="match status" value="1"/>
</dbReference>
<keyword evidence="2" id="KW-0012">Acyltransferase</keyword>
<dbReference type="PROSITE" id="PS51186">
    <property type="entry name" value="GNAT"/>
    <property type="match status" value="1"/>
</dbReference>
<dbReference type="Proteomes" id="UP000031532">
    <property type="component" value="Unassembled WGS sequence"/>
</dbReference>
<evidence type="ECO:0000313" key="6">
    <source>
        <dbReference type="Proteomes" id="UP000031532"/>
    </source>
</evidence>
<dbReference type="EMBL" id="JTJC03000005">
    <property type="protein sequence ID" value="NHC36743.1"/>
    <property type="molecule type" value="Genomic_DNA"/>
</dbReference>
<dbReference type="GO" id="GO:0016747">
    <property type="term" value="F:acyltransferase activity, transferring groups other than amino-acyl groups"/>
    <property type="evidence" value="ECO:0007669"/>
    <property type="project" value="InterPro"/>
</dbReference>
<evidence type="ECO:0000256" key="1">
    <source>
        <dbReference type="ARBA" id="ARBA00022679"/>
    </source>
</evidence>
<feature type="domain" description="N-acetyltransferase" evidence="4">
    <location>
        <begin position="9"/>
        <end position="159"/>
    </location>
</feature>
<proteinExistence type="predicted"/>
<evidence type="ECO:0000256" key="2">
    <source>
        <dbReference type="ARBA" id="ARBA00023315"/>
    </source>
</evidence>
<keyword evidence="3" id="KW-1133">Transmembrane helix</keyword>
<keyword evidence="1" id="KW-0808">Transferase</keyword>
<keyword evidence="6" id="KW-1185">Reference proteome</keyword>
<protein>
    <submittedName>
        <fullName evidence="5">GNAT family N-acetyltransferase</fullName>
    </submittedName>
</protein>
<dbReference type="SUPFAM" id="SSF55729">
    <property type="entry name" value="Acyl-CoA N-acyltransferases (Nat)"/>
    <property type="match status" value="1"/>
</dbReference>
<keyword evidence="3" id="KW-0812">Transmembrane</keyword>
<evidence type="ECO:0000259" key="4">
    <source>
        <dbReference type="PROSITE" id="PS51186"/>
    </source>
</evidence>
<evidence type="ECO:0000256" key="3">
    <source>
        <dbReference type="SAM" id="Phobius"/>
    </source>
</evidence>
<dbReference type="InterPro" id="IPR000182">
    <property type="entry name" value="GNAT_dom"/>
</dbReference>
<dbReference type="InterPro" id="IPR050832">
    <property type="entry name" value="Bact_Acetyltransf"/>
</dbReference>
<dbReference type="Pfam" id="PF13673">
    <property type="entry name" value="Acetyltransf_10"/>
    <property type="match status" value="1"/>
</dbReference>
<reference evidence="5 6" key="1">
    <citation type="journal article" date="2015" name="Genome Announc.">
        <title>Draft Genome Sequence of the Terrestrial Cyanobacterium Scytonema millei VB511283, Isolated from Eastern India.</title>
        <authorList>
            <person name="Sen D."/>
            <person name="Chandrababunaidu M.M."/>
            <person name="Singh D."/>
            <person name="Sanghi N."/>
            <person name="Ghorai A."/>
            <person name="Mishra G.P."/>
            <person name="Madduluri M."/>
            <person name="Adhikary S.P."/>
            <person name="Tripathy S."/>
        </authorList>
    </citation>
    <scope>NUCLEOTIDE SEQUENCE [LARGE SCALE GENOMIC DNA]</scope>
    <source>
        <strain evidence="5 6">VB511283</strain>
    </source>
</reference>
<name>A0A9X5E8B9_9CYAN</name>
<organism evidence="5 6">
    <name type="scientific">Scytonema millei VB511283</name>
    <dbReference type="NCBI Taxonomy" id="1245923"/>
    <lineage>
        <taxon>Bacteria</taxon>
        <taxon>Bacillati</taxon>
        <taxon>Cyanobacteriota</taxon>
        <taxon>Cyanophyceae</taxon>
        <taxon>Nostocales</taxon>
        <taxon>Scytonemataceae</taxon>
        <taxon>Scytonema</taxon>
    </lineage>
</organism>
<dbReference type="OrthoDB" id="9800797at2"/>
<evidence type="ECO:0000313" key="5">
    <source>
        <dbReference type="EMBL" id="NHC36743.1"/>
    </source>
</evidence>
<dbReference type="CDD" id="cd04301">
    <property type="entry name" value="NAT_SF"/>
    <property type="match status" value="1"/>
</dbReference>
<accession>A0A9X5E8B9</accession>
<feature type="transmembrane region" description="Helical" evidence="3">
    <location>
        <begin position="173"/>
        <end position="193"/>
    </location>
</feature>
<dbReference type="PANTHER" id="PTHR43877">
    <property type="entry name" value="AMINOALKYLPHOSPHONATE N-ACETYLTRANSFERASE-RELATED-RELATED"/>
    <property type="match status" value="1"/>
</dbReference>
<keyword evidence="3" id="KW-0472">Membrane</keyword>